<evidence type="ECO:0000256" key="2">
    <source>
        <dbReference type="SAM" id="SignalP"/>
    </source>
</evidence>
<dbReference type="PANTHER" id="PTHR40633">
    <property type="entry name" value="MATRIX PROTEIN, PUTATIVE (AFU_ORTHOLOGUE AFUA_8G05410)-RELATED"/>
    <property type="match status" value="1"/>
</dbReference>
<dbReference type="EMBL" id="JANBVO010000001">
    <property type="protein sequence ID" value="KAJ9157406.1"/>
    <property type="molecule type" value="Genomic_DNA"/>
</dbReference>
<accession>A0AA38VL63</accession>
<evidence type="ECO:0000259" key="3">
    <source>
        <dbReference type="Pfam" id="PF10342"/>
    </source>
</evidence>
<dbReference type="PANTHER" id="PTHR40633:SF1">
    <property type="entry name" value="GPI ANCHORED SERINE-THREONINE RICH PROTEIN (AFU_ORTHOLOGUE AFUA_1G03630)"/>
    <property type="match status" value="1"/>
</dbReference>
<proteinExistence type="predicted"/>
<organism evidence="4 5">
    <name type="scientific">Pleurostoma richardsiae</name>
    <dbReference type="NCBI Taxonomy" id="41990"/>
    <lineage>
        <taxon>Eukaryota</taxon>
        <taxon>Fungi</taxon>
        <taxon>Dikarya</taxon>
        <taxon>Ascomycota</taxon>
        <taxon>Pezizomycotina</taxon>
        <taxon>Sordariomycetes</taxon>
        <taxon>Sordariomycetidae</taxon>
        <taxon>Calosphaeriales</taxon>
        <taxon>Pleurostomataceae</taxon>
        <taxon>Pleurostoma</taxon>
    </lineage>
</organism>
<feature type="signal peptide" evidence="2">
    <location>
        <begin position="1"/>
        <end position="19"/>
    </location>
</feature>
<dbReference type="Proteomes" id="UP001174694">
    <property type="component" value="Unassembled WGS sequence"/>
</dbReference>
<comment type="caution">
    <text evidence="4">The sequence shown here is derived from an EMBL/GenBank/DDBJ whole genome shotgun (WGS) entry which is preliminary data.</text>
</comment>
<dbReference type="InterPro" id="IPR052982">
    <property type="entry name" value="SRP1/TIP1-like"/>
</dbReference>
<keyword evidence="1 2" id="KW-0732">Signal</keyword>
<protein>
    <recommendedName>
        <fullName evidence="3">Yeast cell wall synthesis Kre9/Knh1-like N-terminal domain-containing protein</fullName>
    </recommendedName>
</protein>
<reference evidence="4" key="1">
    <citation type="submission" date="2022-07" db="EMBL/GenBank/DDBJ databases">
        <title>Fungi with potential for degradation of polypropylene.</title>
        <authorList>
            <person name="Gostincar C."/>
        </authorList>
    </citation>
    <scope>NUCLEOTIDE SEQUENCE</scope>
    <source>
        <strain evidence="4">EXF-13308</strain>
    </source>
</reference>
<feature type="domain" description="Yeast cell wall synthesis Kre9/Knh1-like N-terminal" evidence="3">
    <location>
        <begin position="29"/>
        <end position="121"/>
    </location>
</feature>
<dbReference type="InterPro" id="IPR018466">
    <property type="entry name" value="Kre9/Knh1-like_N"/>
</dbReference>
<sequence length="246" mass="23769">MRFTVSAAALLAFAGAAFAQTDGFDPITKPLKDESIPAGSTYEVTWEASADYNGTVTLILLAGSSASTLQLGDSIATGIDNSAGKYSWAVASSLGDAATYGLKLQLDDDTSIFQYSFPFHIAASASASGSSSASASASGSSSGSATKTVTLSSVSASSSSSSSASESTAAATTTSTSAESVSTPAGNLSTTAAPLTVTSVVVPTQTGSSASSTSSSPATVSDSAAAHKAAGSLALIGGIAAAILAL</sequence>
<feature type="chain" id="PRO_5041437826" description="Yeast cell wall synthesis Kre9/Knh1-like N-terminal domain-containing protein" evidence="2">
    <location>
        <begin position="20"/>
        <end position="246"/>
    </location>
</feature>
<evidence type="ECO:0000256" key="1">
    <source>
        <dbReference type="ARBA" id="ARBA00022729"/>
    </source>
</evidence>
<dbReference type="AlphaFoldDB" id="A0AA38VL63"/>
<evidence type="ECO:0000313" key="4">
    <source>
        <dbReference type="EMBL" id="KAJ9157406.1"/>
    </source>
</evidence>
<name>A0AA38VL63_9PEZI</name>
<evidence type="ECO:0000313" key="5">
    <source>
        <dbReference type="Proteomes" id="UP001174694"/>
    </source>
</evidence>
<gene>
    <name evidence="4" type="ORF">NKR23_g65</name>
</gene>
<dbReference type="Pfam" id="PF10342">
    <property type="entry name" value="Kre9_KNH"/>
    <property type="match status" value="1"/>
</dbReference>
<keyword evidence="5" id="KW-1185">Reference proteome</keyword>